<sequence>MLHSLAVEGDGGICVGMIGGGGIIVVGPVGRSEVVRIDDAVVTNLCFGGAERRDVRTAGARSERLLKGPWQEIRLVTGACNLSEETAIHRENALAGEYRERGE</sequence>
<reference evidence="1 2" key="1">
    <citation type="submission" date="2017-10" db="EMBL/GenBank/DDBJ databases">
        <title>Sphingobium yanoikuyae S72.</title>
        <authorList>
            <person name="Sanchez E."/>
            <person name="Bustos P."/>
            <person name="Mendoza P."/>
            <person name="Guo X."/>
            <person name="Mendoza A."/>
        </authorList>
    </citation>
    <scope>NUCLEOTIDE SEQUENCE [LARGE SCALE GENOMIC DNA]</scope>
    <source>
        <strain evidence="1 2">S72</strain>
    </source>
</reference>
<name>A0A291N069_SPHYA</name>
<accession>A0A291N069</accession>
<proteinExistence type="predicted"/>
<gene>
    <name evidence="1" type="ORF">A6768_12540</name>
</gene>
<dbReference type="Proteomes" id="UP000219422">
    <property type="component" value="Chromosome"/>
</dbReference>
<dbReference type="RefSeq" id="WP_097383864.1">
    <property type="nucleotide sequence ID" value="NZ_CP023741.1"/>
</dbReference>
<evidence type="ECO:0000313" key="2">
    <source>
        <dbReference type="Proteomes" id="UP000219422"/>
    </source>
</evidence>
<dbReference type="AlphaFoldDB" id="A0A291N069"/>
<evidence type="ECO:0000313" key="1">
    <source>
        <dbReference type="EMBL" id="ATI80739.1"/>
    </source>
</evidence>
<dbReference type="InterPro" id="IPR011042">
    <property type="entry name" value="6-blade_b-propeller_TolB-like"/>
</dbReference>
<dbReference type="KEGG" id="sya:A6768_12540"/>
<dbReference type="GeneID" id="57777656"/>
<dbReference type="Gene3D" id="2.120.10.30">
    <property type="entry name" value="TolB, C-terminal domain"/>
    <property type="match status" value="1"/>
</dbReference>
<dbReference type="EMBL" id="CP023741">
    <property type="protein sequence ID" value="ATI80739.1"/>
    <property type="molecule type" value="Genomic_DNA"/>
</dbReference>
<organism evidence="1 2">
    <name type="scientific">Sphingobium yanoikuyae</name>
    <name type="common">Sphingomonas yanoikuyae</name>
    <dbReference type="NCBI Taxonomy" id="13690"/>
    <lineage>
        <taxon>Bacteria</taxon>
        <taxon>Pseudomonadati</taxon>
        <taxon>Pseudomonadota</taxon>
        <taxon>Alphaproteobacteria</taxon>
        <taxon>Sphingomonadales</taxon>
        <taxon>Sphingomonadaceae</taxon>
        <taxon>Sphingobium</taxon>
    </lineage>
</organism>
<protein>
    <submittedName>
        <fullName evidence="1">Uncharacterized protein</fullName>
    </submittedName>
</protein>